<sequence>MAAVINAVLVGVGHMGRLTARYLLEKGINVVGVVSRTSSQGEDIGTLVGLKTPIGVTVSNDLEAILANGNADIVLVTTSSDLKSLLPIAERALSCGVNVATISEEAFFPGTAGEIGKRLDEVARANGVTLVATGVQDIFWLNLPAMVTGAMHRIEEIHCWSNVNLDIYGPALISQYPVGLTPEEYARQEAEGEPRSLIPFSGIALEGLTAKLGWTPTGRSVRHEPIYAECAITSESLGRAISPGHTVGVTEIYEIETREGIKLRMEFVEKVNGPEETEKIAWTFKGEPELGVVADRFPGMEVTCATLVNRIPAILAAPAGYISAGSLAEAVIMG</sequence>
<feature type="domain" description="Quinate/shikimate 5-dehydrogenase/glutamyl-tRNA reductase" evidence="2">
    <location>
        <begin position="6"/>
        <end position="81"/>
    </location>
</feature>
<dbReference type="Pfam" id="PF19328">
    <property type="entry name" value="DAP_DH_C"/>
    <property type="match status" value="1"/>
</dbReference>
<dbReference type="OrthoDB" id="9767616at2"/>
<dbReference type="AlphaFoldDB" id="A0A1U9KDP6"/>
<keyword evidence="5" id="KW-1185">Reference proteome</keyword>
<gene>
    <name evidence="4" type="ORF">A0U92_02655</name>
</gene>
<dbReference type="InterPro" id="IPR045760">
    <property type="entry name" value="DAP_DH_C"/>
</dbReference>
<dbReference type="SUPFAM" id="SSF51735">
    <property type="entry name" value="NAD(P)-binding Rossmann-fold domains"/>
    <property type="match status" value="1"/>
</dbReference>
<evidence type="ECO:0000313" key="5">
    <source>
        <dbReference type="Proteomes" id="UP000188937"/>
    </source>
</evidence>
<evidence type="ECO:0000313" key="4">
    <source>
        <dbReference type="EMBL" id="AQS83857.1"/>
    </source>
</evidence>
<dbReference type="Gene3D" id="3.40.50.720">
    <property type="entry name" value="NAD(P)-binding Rossmann-like Domain"/>
    <property type="match status" value="1"/>
</dbReference>
<reference evidence="4 5" key="1">
    <citation type="submission" date="2016-03" db="EMBL/GenBank/DDBJ databases">
        <title>Acetic acid bacteria sequencing.</title>
        <authorList>
            <person name="Brandt J."/>
            <person name="Jakob F."/>
            <person name="Vogel R.F."/>
        </authorList>
    </citation>
    <scope>NUCLEOTIDE SEQUENCE [LARGE SCALE GENOMIC DNA]</scope>
    <source>
        <strain evidence="4 5">TMW2.1153</strain>
    </source>
</reference>
<feature type="domain" description="2,4-diaminopentanoate dehydrogenase C-terminal" evidence="3">
    <location>
        <begin position="146"/>
        <end position="323"/>
    </location>
</feature>
<protein>
    <submittedName>
        <fullName evidence="4">Uncharacterized protein</fullName>
    </submittedName>
</protein>
<dbReference type="Pfam" id="PF01488">
    <property type="entry name" value="Shikimate_DH"/>
    <property type="match status" value="1"/>
</dbReference>
<keyword evidence="1" id="KW-0521">NADP</keyword>
<organism evidence="4 5">
    <name type="scientific">Acetobacter aceti</name>
    <dbReference type="NCBI Taxonomy" id="435"/>
    <lineage>
        <taxon>Bacteria</taxon>
        <taxon>Pseudomonadati</taxon>
        <taxon>Pseudomonadota</taxon>
        <taxon>Alphaproteobacteria</taxon>
        <taxon>Acetobacterales</taxon>
        <taxon>Acetobacteraceae</taxon>
        <taxon>Acetobacter</taxon>
        <taxon>Acetobacter subgen. Acetobacter</taxon>
    </lineage>
</organism>
<dbReference type="KEGG" id="aace:A0U92_02655"/>
<dbReference type="RefSeq" id="WP_077811898.1">
    <property type="nucleotide sequence ID" value="NZ_CP014692.1"/>
</dbReference>
<evidence type="ECO:0000256" key="1">
    <source>
        <dbReference type="ARBA" id="ARBA00022857"/>
    </source>
</evidence>
<dbReference type="Proteomes" id="UP000188937">
    <property type="component" value="Chromosome"/>
</dbReference>
<dbReference type="CDD" id="cd24146">
    <property type="entry name" value="nat-AmDH_N_like"/>
    <property type="match status" value="1"/>
</dbReference>
<dbReference type="EMBL" id="CP014692">
    <property type="protein sequence ID" value="AQS83857.1"/>
    <property type="molecule type" value="Genomic_DNA"/>
</dbReference>
<name>A0A1U9KDP6_ACEAC</name>
<dbReference type="STRING" id="435.A0U92_02655"/>
<dbReference type="InterPro" id="IPR036291">
    <property type="entry name" value="NAD(P)-bd_dom_sf"/>
</dbReference>
<proteinExistence type="predicted"/>
<accession>A0A1U9KDP6</accession>
<evidence type="ECO:0000259" key="3">
    <source>
        <dbReference type="Pfam" id="PF19328"/>
    </source>
</evidence>
<dbReference type="InterPro" id="IPR006151">
    <property type="entry name" value="Shikm_DH/Glu-tRNA_Rdtase"/>
</dbReference>
<evidence type="ECO:0000259" key="2">
    <source>
        <dbReference type="Pfam" id="PF01488"/>
    </source>
</evidence>